<reference evidence="4" key="1">
    <citation type="submission" date="2017-01" db="EMBL/GenBank/DDBJ databases">
        <authorList>
            <person name="Varghese N."/>
            <person name="Submissions S."/>
        </authorList>
    </citation>
    <scope>NUCLEOTIDE SEQUENCE [LARGE SCALE GENOMIC DNA]</scope>
    <source>
        <strain evidence="4">DSM 21054</strain>
    </source>
</reference>
<sequence>MTIQIPELALVILAGASSSGKSSFARQWFQPSEVVSSDACRAMVSNDENSMEASADAFDLLYYIVGKRLKRGLLTVVDATNVRPEDRKRLVQLAREYYVMPVALVLNMRDRVCLERNKLRTDRQIPPHAIIGHVNQLRRGLGKLRLEGFKKVYEWNTPEQVAAITALERVALWTNKTSETGPFDIIGDVHGCYDELCSLLVTLGYSVDKDAYKVSVHNNRKLVFIGDLVDRGPNSPAVLKLVMQAVQDGAALCVPGNHDIKLLKWLQGKNVQLTHGLEATTSQLATETEEFKQKLAAFLDGLISHYVLDGGKLVVAHAGLKENMQGRGAAPVRDFCLYGETTGETDEFGLPVRFNWALEYRGQATVVYGHTPVVKAEWLNNTIDIDTGCVFGGKLTALRYPERELVSVNALQTYVTPTRPLQLTPEAISLQQLHDALPDIADIIGKQQIHTRLLQGVTIREGHSAAALEVMSRYAVNPQWLIYLPPTMSPSETSNLPDYLEHPEEAWQYYQNNGVTQVICEEKHMGSRAVVIICKNKDVVKERFGITDNSIGICYTRTGRAFFTDKATEQAFLQMVQTVLTERDFWTKFDTDWVCLDTELMPWSAKAQALLQQQYAATGAAARNGLQQAVSALQQAGNNPDILSLLNQYTERATLSKQFTAAYGRYCWEVKSLNDYKLAPFHILATEGRTYFDKTHEWHMQEIAKFCGGEGNPMIATNYTVITLENAAEREAATAWWLQLTAAGGEGMVVKPMDYIVQGKRGLIQPAVKIRGTEYLRIIYGAEYTRADNLKRLKKRGLQAKRSMALREFALGVEAIESFVARHPLRKIHQCVTGVLALESEPVDPRL</sequence>
<dbReference type="Pfam" id="PF00149">
    <property type="entry name" value="Metallophos"/>
    <property type="match status" value="1"/>
</dbReference>
<keyword evidence="3" id="KW-0418">Kinase</keyword>
<dbReference type="SUPFAM" id="SSF56300">
    <property type="entry name" value="Metallo-dependent phosphatases"/>
    <property type="match status" value="1"/>
</dbReference>
<dbReference type="CDD" id="cd07423">
    <property type="entry name" value="MPP_Prp_like"/>
    <property type="match status" value="1"/>
</dbReference>
<dbReference type="InterPro" id="IPR050126">
    <property type="entry name" value="Ap4A_hydrolase"/>
</dbReference>
<evidence type="ECO:0000259" key="2">
    <source>
        <dbReference type="Pfam" id="PF16542"/>
    </source>
</evidence>
<dbReference type="GO" id="GO:0016301">
    <property type="term" value="F:kinase activity"/>
    <property type="evidence" value="ECO:0007669"/>
    <property type="project" value="UniProtKB-KW"/>
</dbReference>
<dbReference type="PANTHER" id="PTHR42850">
    <property type="entry name" value="METALLOPHOSPHOESTERASE"/>
    <property type="match status" value="1"/>
</dbReference>
<dbReference type="InterPro" id="IPR027417">
    <property type="entry name" value="P-loop_NTPase"/>
</dbReference>
<accession>A0A173MCX5</accession>
<dbReference type="OrthoDB" id="9808081at2"/>
<dbReference type="RefSeq" id="WP_076380067.1">
    <property type="nucleotide sequence ID" value="NZ_AP017422.1"/>
</dbReference>
<dbReference type="InterPro" id="IPR024028">
    <property type="entry name" value="PNKP_bac"/>
</dbReference>
<dbReference type="GO" id="GO:0005737">
    <property type="term" value="C:cytoplasm"/>
    <property type="evidence" value="ECO:0007669"/>
    <property type="project" value="TreeGrafter"/>
</dbReference>
<dbReference type="GO" id="GO:0016791">
    <property type="term" value="F:phosphatase activity"/>
    <property type="evidence" value="ECO:0007669"/>
    <property type="project" value="TreeGrafter"/>
</dbReference>
<keyword evidence="3" id="KW-0808">Transferase</keyword>
<evidence type="ECO:0000313" key="4">
    <source>
        <dbReference type="Proteomes" id="UP000186917"/>
    </source>
</evidence>
<dbReference type="Pfam" id="PF16542">
    <property type="entry name" value="PNKP_ligase"/>
    <property type="match status" value="1"/>
</dbReference>
<dbReference type="Pfam" id="PF13671">
    <property type="entry name" value="AAA_33"/>
    <property type="match status" value="1"/>
</dbReference>
<dbReference type="NCBIfam" id="TIGR04075">
    <property type="entry name" value="bacter_Pnkp"/>
    <property type="match status" value="1"/>
</dbReference>
<dbReference type="EMBL" id="FTOR01000005">
    <property type="protein sequence ID" value="SIT22061.1"/>
    <property type="molecule type" value="Genomic_DNA"/>
</dbReference>
<feature type="domain" description="Polynucleotide kinase-phosphatase ligase" evidence="2">
    <location>
        <begin position="466"/>
        <end position="842"/>
    </location>
</feature>
<feature type="domain" description="Calcineurin-like phosphoesterase" evidence="1">
    <location>
        <begin position="182"/>
        <end position="373"/>
    </location>
</feature>
<keyword evidence="4" id="KW-1185">Reference proteome</keyword>
<dbReference type="InterPro" id="IPR004843">
    <property type="entry name" value="Calcineurin-like_PHP"/>
</dbReference>
<dbReference type="STRING" id="477680.SAMN05421788_105234"/>
<dbReference type="Gene3D" id="3.60.21.10">
    <property type="match status" value="1"/>
</dbReference>
<dbReference type="InterPro" id="IPR029052">
    <property type="entry name" value="Metallo-depent_PP-like"/>
</dbReference>
<dbReference type="KEGG" id="fln:FLA_1315"/>
<dbReference type="Gene3D" id="3.40.50.300">
    <property type="entry name" value="P-loop containing nucleotide triphosphate hydrolases"/>
    <property type="match status" value="1"/>
</dbReference>
<dbReference type="Proteomes" id="UP000186917">
    <property type="component" value="Unassembled WGS sequence"/>
</dbReference>
<dbReference type="Gene3D" id="3.30.470.30">
    <property type="entry name" value="DNA ligase/mRNA capping enzyme"/>
    <property type="match status" value="2"/>
</dbReference>
<proteinExistence type="predicted"/>
<organism evidence="3 4">
    <name type="scientific">Filimonas lacunae</name>
    <dbReference type="NCBI Taxonomy" id="477680"/>
    <lineage>
        <taxon>Bacteria</taxon>
        <taxon>Pseudomonadati</taxon>
        <taxon>Bacteroidota</taxon>
        <taxon>Chitinophagia</taxon>
        <taxon>Chitinophagales</taxon>
        <taxon>Chitinophagaceae</taxon>
        <taxon>Filimonas</taxon>
    </lineage>
</organism>
<dbReference type="InterPro" id="IPR041780">
    <property type="entry name" value="MPP_PrpE-like"/>
</dbReference>
<dbReference type="SUPFAM" id="SSF52540">
    <property type="entry name" value="P-loop containing nucleoside triphosphate hydrolases"/>
    <property type="match status" value="1"/>
</dbReference>
<dbReference type="PANTHER" id="PTHR42850:SF7">
    <property type="entry name" value="BIS(5'-NUCLEOSYL)-TETRAPHOSPHATASE PRPE [ASYMMETRICAL]"/>
    <property type="match status" value="1"/>
</dbReference>
<gene>
    <name evidence="3" type="ORF">SAMN05421788_105234</name>
</gene>
<dbReference type="InterPro" id="IPR032380">
    <property type="entry name" value="PNKP_ligase_dom"/>
</dbReference>
<evidence type="ECO:0000313" key="3">
    <source>
        <dbReference type="EMBL" id="SIT22061.1"/>
    </source>
</evidence>
<protein>
    <submittedName>
        <fullName evidence="3">Polynucleotide kinase-phosphatase</fullName>
    </submittedName>
</protein>
<dbReference type="SUPFAM" id="SSF56091">
    <property type="entry name" value="DNA ligase/mRNA capping enzyme, catalytic domain"/>
    <property type="match status" value="1"/>
</dbReference>
<evidence type="ECO:0000259" key="1">
    <source>
        <dbReference type="Pfam" id="PF00149"/>
    </source>
</evidence>
<name>A0A173MCX5_9BACT</name>
<dbReference type="AlphaFoldDB" id="A0A173MCX5"/>